<feature type="region of interest" description="Disordered" evidence="1">
    <location>
        <begin position="517"/>
        <end position="543"/>
    </location>
</feature>
<feature type="region of interest" description="Disordered" evidence="1">
    <location>
        <begin position="989"/>
        <end position="1066"/>
    </location>
</feature>
<dbReference type="InterPro" id="IPR036047">
    <property type="entry name" value="F-box-like_dom_sf"/>
</dbReference>
<feature type="compositionally biased region" description="Low complexity" evidence="1">
    <location>
        <begin position="1329"/>
        <end position="1338"/>
    </location>
</feature>
<feature type="compositionally biased region" description="Basic and acidic residues" evidence="1">
    <location>
        <begin position="1043"/>
        <end position="1054"/>
    </location>
</feature>
<feature type="compositionally biased region" description="Polar residues" evidence="1">
    <location>
        <begin position="1055"/>
        <end position="1066"/>
    </location>
</feature>
<reference evidence="3" key="1">
    <citation type="journal article" date="2020" name="Stud. Mycol.">
        <title>101 Dothideomycetes genomes: a test case for predicting lifestyles and emergence of pathogens.</title>
        <authorList>
            <person name="Haridas S."/>
            <person name="Albert R."/>
            <person name="Binder M."/>
            <person name="Bloem J."/>
            <person name="Labutti K."/>
            <person name="Salamov A."/>
            <person name="Andreopoulos B."/>
            <person name="Baker S."/>
            <person name="Barry K."/>
            <person name="Bills G."/>
            <person name="Bluhm B."/>
            <person name="Cannon C."/>
            <person name="Castanera R."/>
            <person name="Culley D."/>
            <person name="Daum C."/>
            <person name="Ezra D."/>
            <person name="Gonzalez J."/>
            <person name="Henrissat B."/>
            <person name="Kuo A."/>
            <person name="Liang C."/>
            <person name="Lipzen A."/>
            <person name="Lutzoni F."/>
            <person name="Magnuson J."/>
            <person name="Mondo S."/>
            <person name="Nolan M."/>
            <person name="Ohm R."/>
            <person name="Pangilinan J."/>
            <person name="Park H.-J."/>
            <person name="Ramirez L."/>
            <person name="Alfaro M."/>
            <person name="Sun H."/>
            <person name="Tritt A."/>
            <person name="Yoshinaga Y."/>
            <person name="Zwiers L.-H."/>
            <person name="Turgeon B."/>
            <person name="Goodwin S."/>
            <person name="Spatafora J."/>
            <person name="Crous P."/>
            <person name="Grigoriev I."/>
        </authorList>
    </citation>
    <scope>NUCLEOTIDE SEQUENCE</scope>
    <source>
        <strain evidence="3">CBS 113389</strain>
    </source>
</reference>
<feature type="region of interest" description="Disordered" evidence="1">
    <location>
        <begin position="598"/>
        <end position="617"/>
    </location>
</feature>
<evidence type="ECO:0000259" key="2">
    <source>
        <dbReference type="Pfam" id="PF25422"/>
    </source>
</evidence>
<name>A0A6A6PKD9_9PEZI</name>
<feature type="domain" description="DUF7892" evidence="2">
    <location>
        <begin position="795"/>
        <end position="950"/>
    </location>
</feature>
<feature type="compositionally biased region" description="Polar residues" evidence="1">
    <location>
        <begin position="1083"/>
        <end position="1092"/>
    </location>
</feature>
<dbReference type="SUPFAM" id="SSF81383">
    <property type="entry name" value="F-box domain"/>
    <property type="match status" value="1"/>
</dbReference>
<dbReference type="OrthoDB" id="2322499at2759"/>
<feature type="region of interest" description="Disordered" evidence="1">
    <location>
        <begin position="1"/>
        <end position="113"/>
    </location>
</feature>
<feature type="compositionally biased region" description="Basic and acidic residues" evidence="1">
    <location>
        <begin position="524"/>
        <end position="543"/>
    </location>
</feature>
<accession>A0A6A6PKD9</accession>
<feature type="compositionally biased region" description="Polar residues" evidence="1">
    <location>
        <begin position="38"/>
        <end position="50"/>
    </location>
</feature>
<dbReference type="InterPro" id="IPR057214">
    <property type="entry name" value="DUF7892"/>
</dbReference>
<gene>
    <name evidence="3" type="ORF">BDY17DRAFT_348045</name>
</gene>
<feature type="region of interest" description="Disordered" evidence="1">
    <location>
        <begin position="1130"/>
        <end position="1156"/>
    </location>
</feature>
<feature type="region of interest" description="Disordered" evidence="1">
    <location>
        <begin position="1083"/>
        <end position="1115"/>
    </location>
</feature>
<sequence>MAEANGRLSSEPPSSSSSDFYNTAVHESRATAAAILPVSSTPQLDTSANDDNSHDDGAGNDSGSEMELSNGSPTPEPTNPPAQHAGSKRKLSEGTTLPDSDPSTTQDDAAKKRKLASRDLPLEYWQRIFTHLSPVMLSRCLRVCKTFYHGLMTTKPGPVPGMKPYHIRFLDSKAIWTHARKTFFPNYPAPLPHHTELEMLQLVGGTTCHFCGRRGDESHSKGTFAMGPGAEGVRVIWPFAIRTCGRCLGENTLKDVEILVSQASTLRLGLPYIFLTPDSHYIPDIQRHQPGGIPSNVRVSKVYYKQDVDNIIAEANDANQLGQGAVDEWRKGLAARGAQHMRDAARWENWDAAHPRMDLPQKLREYDLTSFPRLFASAQPRHAVGGHVNASHQPQLPPFPPGPTPFVPLTPGYPSGFGAALQPFQPPLQPVSRPVRDLHEVEAIRQARKLDIERRCMEFEPPLEPSVLQHMKSFQDTMQITAPMNDSAWAVLEPLLLAQREAAELVEHQRQFRLAALQSARPNADAEHTKPSKELDDKDYEKKQEPLRKRLGEYADECISGQWKGGNQLHKDNAPAFAVSVLEHVHLRYLEQKKAGLLPSTETSSRPGRGQGTPAPEPFLSLDNMKWVFESKIRPLTEARRRELFVCADCPEERAPKWFAFEGLMQHYGAKHTTAFSQGNIVVHWTTSEWPEEPPFHQYPTRFIAAEKKASDHRNHGRPRNTPQTHEDSSFAPPATSRLLSENPLFSNSQSSAQADHGHQSHHSSHATTRVSSQGHLHAPGGPAEAANGTNASLQVDTFSKFAREVWDMLELAKPPDFYDCVHVQVVLYHAVARFAAVFGYTPSLDLVTEALATNKQMMPVKNVGGLVCQMCDASRTDVQAQTYYARIKNTKLYTLPALINHFKIIHLSQNPGWLDWLQHMIMMPEKLLINDIVDVQEVNDEKLGLIKAALPTAFPYHLPNIDVVQDARQASGHDSGYGARFLDRFVKKSKKGENANQPKKKGRGGFRGTATTARVGSDESSSEPNEHEYDPRRPLHLPSDPARYDTDFARRGSDTTSPLASQNLNLPPETLAALGQLSSAIQSKQTPQLQGSYGADRSPSVGRKDSQGSTGHAPAQPDIAAILASLTGQPQPTQMNTPPVPNPGAGPSTQPYGAHTPSYPDNAHRYASNRGSVAPHLHNAQSFEQNRAHSYLEPAYVPQNSPAPYTAVYDQEGRRYIPQAGPQHASAWHSAQQPIQAFQTVPLEYNRPPSAGGRVNVYSPSPPTAPGSGSTYVDELGRSVRLIPIDGDPAQVQYLPHPMRLQSQPPPQQYHPGLQHGQVAQPMYYQYPGVQQQSPPGSAGGGHAYDRRY</sequence>
<evidence type="ECO:0000256" key="1">
    <source>
        <dbReference type="SAM" id="MobiDB-lite"/>
    </source>
</evidence>
<dbReference type="RefSeq" id="XP_033587042.1">
    <property type="nucleotide sequence ID" value="XM_033738135.1"/>
</dbReference>
<dbReference type="GeneID" id="54479137"/>
<dbReference type="EMBL" id="MU001639">
    <property type="protein sequence ID" value="KAF2480472.1"/>
    <property type="molecule type" value="Genomic_DNA"/>
</dbReference>
<protein>
    <recommendedName>
        <fullName evidence="2">DUF7892 domain-containing protein</fullName>
    </recommendedName>
</protein>
<feature type="compositionally biased region" description="Polar residues" evidence="1">
    <location>
        <begin position="61"/>
        <end position="73"/>
    </location>
</feature>
<evidence type="ECO:0000313" key="4">
    <source>
        <dbReference type="Proteomes" id="UP000799767"/>
    </source>
</evidence>
<dbReference type="Proteomes" id="UP000799767">
    <property type="component" value="Unassembled WGS sequence"/>
</dbReference>
<dbReference type="Pfam" id="PF25422">
    <property type="entry name" value="DUF7892"/>
    <property type="match status" value="1"/>
</dbReference>
<feature type="region of interest" description="Disordered" evidence="1">
    <location>
        <begin position="1329"/>
        <end position="1350"/>
    </location>
</feature>
<organism evidence="3 4">
    <name type="scientific">Neohortaea acidophila</name>
    <dbReference type="NCBI Taxonomy" id="245834"/>
    <lineage>
        <taxon>Eukaryota</taxon>
        <taxon>Fungi</taxon>
        <taxon>Dikarya</taxon>
        <taxon>Ascomycota</taxon>
        <taxon>Pezizomycotina</taxon>
        <taxon>Dothideomycetes</taxon>
        <taxon>Dothideomycetidae</taxon>
        <taxon>Mycosphaerellales</taxon>
        <taxon>Teratosphaeriaceae</taxon>
        <taxon>Neohortaea</taxon>
    </lineage>
</organism>
<evidence type="ECO:0000313" key="3">
    <source>
        <dbReference type="EMBL" id="KAF2480472.1"/>
    </source>
</evidence>
<feature type="compositionally biased region" description="Low complexity" evidence="1">
    <location>
        <begin position="9"/>
        <end position="18"/>
    </location>
</feature>
<feature type="compositionally biased region" description="Polar residues" evidence="1">
    <location>
        <begin position="93"/>
        <end position="107"/>
    </location>
</feature>
<feature type="region of interest" description="Disordered" evidence="1">
    <location>
        <begin position="708"/>
        <end position="789"/>
    </location>
</feature>
<feature type="compositionally biased region" description="Polar residues" evidence="1">
    <location>
        <begin position="766"/>
        <end position="775"/>
    </location>
</feature>
<feature type="compositionally biased region" description="Polar residues" evidence="1">
    <location>
        <begin position="738"/>
        <end position="754"/>
    </location>
</feature>
<feature type="compositionally biased region" description="Basic and acidic residues" evidence="1">
    <location>
        <begin position="1025"/>
        <end position="1034"/>
    </location>
</feature>
<proteinExistence type="predicted"/>
<keyword evidence="4" id="KW-1185">Reference proteome</keyword>